<proteinExistence type="inferred from homology"/>
<dbReference type="GO" id="GO:0030497">
    <property type="term" value="P:fatty acid elongation"/>
    <property type="evidence" value="ECO:0007669"/>
    <property type="project" value="TreeGrafter"/>
</dbReference>
<accession>A0A0J6SEW1</accession>
<dbReference type="RefSeq" id="WP_048446794.1">
    <property type="nucleotide sequence ID" value="NZ_LABY01000180.1"/>
</dbReference>
<name>A0A0J6SEW1_9HYPH</name>
<dbReference type="PANTHER" id="PTHR42760:SF129">
    <property type="entry name" value="OXIDOREDUCTASE"/>
    <property type="match status" value="1"/>
</dbReference>
<dbReference type="PANTHER" id="PTHR42760">
    <property type="entry name" value="SHORT-CHAIN DEHYDROGENASES/REDUCTASES FAMILY MEMBER"/>
    <property type="match status" value="1"/>
</dbReference>
<gene>
    <name evidence="2" type="ORF">VQ02_24265</name>
</gene>
<protein>
    <submittedName>
        <fullName evidence="2">Short-chain dehydrogenase</fullName>
    </submittedName>
</protein>
<dbReference type="Pfam" id="PF13561">
    <property type="entry name" value="adh_short_C2"/>
    <property type="match status" value="1"/>
</dbReference>
<dbReference type="Proteomes" id="UP000035955">
    <property type="component" value="Unassembled WGS sequence"/>
</dbReference>
<dbReference type="GO" id="GO:0016616">
    <property type="term" value="F:oxidoreductase activity, acting on the CH-OH group of donors, NAD or NADP as acceptor"/>
    <property type="evidence" value="ECO:0007669"/>
    <property type="project" value="TreeGrafter"/>
</dbReference>
<dbReference type="PRINTS" id="PR00080">
    <property type="entry name" value="SDRFAMILY"/>
</dbReference>
<evidence type="ECO:0000256" key="1">
    <source>
        <dbReference type="ARBA" id="ARBA00006484"/>
    </source>
</evidence>
<dbReference type="EMBL" id="LABY01000180">
    <property type="protein sequence ID" value="KMO32199.1"/>
    <property type="molecule type" value="Genomic_DNA"/>
</dbReference>
<dbReference type="PATRIC" id="fig|298794.3.peg.2404"/>
<dbReference type="SUPFAM" id="SSF51735">
    <property type="entry name" value="NAD(P)-binding Rossmann-fold domains"/>
    <property type="match status" value="1"/>
</dbReference>
<comment type="caution">
    <text evidence="2">The sequence shown here is derived from an EMBL/GenBank/DDBJ whole genome shotgun (WGS) entry which is preliminary data.</text>
</comment>
<reference evidence="2 3" key="1">
    <citation type="submission" date="2015-03" db="EMBL/GenBank/DDBJ databases">
        <title>Genome sequencing of Methylobacterium variabile DSM 16961.</title>
        <authorList>
            <person name="Chaudhry V."/>
            <person name="Patil P.B."/>
        </authorList>
    </citation>
    <scope>NUCLEOTIDE SEQUENCE [LARGE SCALE GENOMIC DNA]</scope>
    <source>
        <strain evidence="2 3">DSM 16961</strain>
    </source>
</reference>
<keyword evidence="3" id="KW-1185">Reference proteome</keyword>
<evidence type="ECO:0000313" key="3">
    <source>
        <dbReference type="Proteomes" id="UP000035955"/>
    </source>
</evidence>
<dbReference type="AlphaFoldDB" id="A0A0J6SEW1"/>
<dbReference type="InterPro" id="IPR002347">
    <property type="entry name" value="SDR_fam"/>
</dbReference>
<dbReference type="PRINTS" id="PR00081">
    <property type="entry name" value="GDHRDH"/>
</dbReference>
<sequence>MNRIALVTGGGRGIGQEVCRVLAEAGLTVAAADIDAASARRSAADLPGAGHAGYPVDVADEEAVEALFEAVERDLGPVAVLVCNAGKLLLHEGRRPLIAETSLSNWQDMLGVNATGTFLCARALLRRRQERQVPHGRVVTVSSVAAQLGGYNASAAYIAAKAAVLGLTKAIAREGAPLGITANAVAPGLIDTDMMRLAAGGAGTTPASAANVPLGRLGQPRDVAEAVAFLASPASAYLTGTTLDVNGGYRMQ</sequence>
<dbReference type="FunFam" id="3.40.50.720:FF:000084">
    <property type="entry name" value="Short-chain dehydrogenase reductase"/>
    <property type="match status" value="1"/>
</dbReference>
<comment type="similarity">
    <text evidence="1">Belongs to the short-chain dehydrogenases/reductases (SDR) family.</text>
</comment>
<organism evidence="2 3">
    <name type="scientific">Methylobacterium variabile</name>
    <dbReference type="NCBI Taxonomy" id="298794"/>
    <lineage>
        <taxon>Bacteria</taxon>
        <taxon>Pseudomonadati</taxon>
        <taxon>Pseudomonadota</taxon>
        <taxon>Alphaproteobacteria</taxon>
        <taxon>Hyphomicrobiales</taxon>
        <taxon>Methylobacteriaceae</taxon>
        <taxon>Methylobacterium</taxon>
    </lineage>
</organism>
<dbReference type="Gene3D" id="3.40.50.720">
    <property type="entry name" value="NAD(P)-binding Rossmann-like Domain"/>
    <property type="match status" value="1"/>
</dbReference>
<evidence type="ECO:0000313" key="2">
    <source>
        <dbReference type="EMBL" id="KMO32199.1"/>
    </source>
</evidence>
<dbReference type="InterPro" id="IPR036291">
    <property type="entry name" value="NAD(P)-bd_dom_sf"/>
</dbReference>